<accession>A0A7G6WUA9</accession>
<evidence type="ECO:0000256" key="1">
    <source>
        <dbReference type="SAM" id="MobiDB-lite"/>
    </source>
</evidence>
<sequence>MDFNEFNRQYKLSRASLIAGETTDLPAVQTHLRELADEVSGSDRQIARKLIDGLPALVAAVQESSSSSSAEMAEAQQVLNDGKFDEGTREERLAAFADARKKIWAIADRAGADSDRIRYLTRRFESTELYLEEGYPWESPPDSPGA</sequence>
<evidence type="ECO:0000313" key="3">
    <source>
        <dbReference type="Proteomes" id="UP000515563"/>
    </source>
</evidence>
<proteinExistence type="predicted"/>
<name>A0A7G6WUA9_9ACTN</name>
<gene>
    <name evidence="2" type="ORF">F1D05_06210</name>
</gene>
<reference evidence="3" key="1">
    <citation type="submission" date="2019-09" db="EMBL/GenBank/DDBJ databases">
        <title>Antimicrobial potential of Antarctic Bacteria.</title>
        <authorList>
            <person name="Benaud N."/>
            <person name="Edwards R.J."/>
            <person name="Ferrari B.C."/>
        </authorList>
    </citation>
    <scope>NUCLEOTIDE SEQUENCE [LARGE SCALE GENOMIC DNA]</scope>
    <source>
        <strain evidence="3">SPB151</strain>
    </source>
</reference>
<dbReference type="Proteomes" id="UP000515563">
    <property type="component" value="Chromosome"/>
</dbReference>
<reference evidence="2 3" key="2">
    <citation type="journal article" date="2020" name="Microbiol. Resour. Announc.">
        <title>Antarctic desert soil bacteria exhibit high novel natural product potential, evaluated through long-read genome sequencing and comparative genomics.</title>
        <authorList>
            <person name="Benaud N."/>
            <person name="Edwards R.J."/>
            <person name="Amos T.G."/>
            <person name="D'Agostino P.M."/>
            <person name="Gutierrez-Chavez C."/>
            <person name="Montgomery K."/>
            <person name="Nicetic I."/>
            <person name="Ferrari B.C."/>
        </authorList>
    </citation>
    <scope>NUCLEOTIDE SEQUENCE [LARGE SCALE GENOMIC DNA]</scope>
    <source>
        <strain evidence="2 3">SPB151</strain>
    </source>
</reference>
<dbReference type="EMBL" id="CP043661">
    <property type="protein sequence ID" value="QNE17574.1"/>
    <property type="molecule type" value="Genomic_DNA"/>
</dbReference>
<dbReference type="AlphaFoldDB" id="A0A7G6WUA9"/>
<protein>
    <submittedName>
        <fullName evidence="2">Uncharacterized protein</fullName>
    </submittedName>
</protein>
<keyword evidence="3" id="KW-1185">Reference proteome</keyword>
<feature type="compositionally biased region" description="Low complexity" evidence="1">
    <location>
        <begin position="65"/>
        <end position="78"/>
    </location>
</feature>
<feature type="region of interest" description="Disordered" evidence="1">
    <location>
        <begin position="65"/>
        <end position="84"/>
    </location>
</feature>
<dbReference type="RefSeq" id="WP_185446400.1">
    <property type="nucleotide sequence ID" value="NZ_CP043661.1"/>
</dbReference>
<dbReference type="KEGG" id="kqi:F1D05_06210"/>
<organism evidence="2 3">
    <name type="scientific">Kribbella qitaiheensis</name>
    <dbReference type="NCBI Taxonomy" id="1544730"/>
    <lineage>
        <taxon>Bacteria</taxon>
        <taxon>Bacillati</taxon>
        <taxon>Actinomycetota</taxon>
        <taxon>Actinomycetes</taxon>
        <taxon>Propionibacteriales</taxon>
        <taxon>Kribbellaceae</taxon>
        <taxon>Kribbella</taxon>
    </lineage>
</organism>
<evidence type="ECO:0000313" key="2">
    <source>
        <dbReference type="EMBL" id="QNE17574.1"/>
    </source>
</evidence>